<feature type="region of interest" description="Disordered" evidence="1">
    <location>
        <begin position="23"/>
        <end position="68"/>
    </location>
</feature>
<feature type="compositionally biased region" description="Basic and acidic residues" evidence="1">
    <location>
        <begin position="110"/>
        <end position="120"/>
    </location>
</feature>
<name>A0A699VAX1_TANCI</name>
<accession>A0A699VAX1</accession>
<proteinExistence type="predicted"/>
<evidence type="ECO:0000256" key="1">
    <source>
        <dbReference type="SAM" id="MobiDB-lite"/>
    </source>
</evidence>
<sequence length="120" mass="13095">DLSHTIRSSAPIIEDWVSDIEDKSATKPPQTVPSFVQSTEQVKSPRQSVQHVKTSIPAATPKPSMPIPITAIRPVSTAVPKTNVTRPKQVKLIVTKPNSPKKGHITHSPSLKDRNSPLRV</sequence>
<gene>
    <name evidence="2" type="ORF">Tci_904226</name>
</gene>
<dbReference type="EMBL" id="BKCJ011422547">
    <property type="protein sequence ID" value="GFD32257.1"/>
    <property type="molecule type" value="Genomic_DNA"/>
</dbReference>
<evidence type="ECO:0000313" key="2">
    <source>
        <dbReference type="EMBL" id="GFD32257.1"/>
    </source>
</evidence>
<dbReference type="AlphaFoldDB" id="A0A699VAX1"/>
<feature type="non-terminal residue" evidence="2">
    <location>
        <position position="1"/>
    </location>
</feature>
<feature type="non-terminal residue" evidence="2">
    <location>
        <position position="120"/>
    </location>
</feature>
<feature type="compositionally biased region" description="Polar residues" evidence="1">
    <location>
        <begin position="27"/>
        <end position="53"/>
    </location>
</feature>
<comment type="caution">
    <text evidence="2">The sequence shown here is derived from an EMBL/GenBank/DDBJ whole genome shotgun (WGS) entry which is preliminary data.</text>
</comment>
<protein>
    <submittedName>
        <fullName evidence="2">Uncharacterized protein</fullName>
    </submittedName>
</protein>
<organism evidence="2">
    <name type="scientific">Tanacetum cinerariifolium</name>
    <name type="common">Dalmatian daisy</name>
    <name type="synonym">Chrysanthemum cinerariifolium</name>
    <dbReference type="NCBI Taxonomy" id="118510"/>
    <lineage>
        <taxon>Eukaryota</taxon>
        <taxon>Viridiplantae</taxon>
        <taxon>Streptophyta</taxon>
        <taxon>Embryophyta</taxon>
        <taxon>Tracheophyta</taxon>
        <taxon>Spermatophyta</taxon>
        <taxon>Magnoliopsida</taxon>
        <taxon>eudicotyledons</taxon>
        <taxon>Gunneridae</taxon>
        <taxon>Pentapetalae</taxon>
        <taxon>asterids</taxon>
        <taxon>campanulids</taxon>
        <taxon>Asterales</taxon>
        <taxon>Asteraceae</taxon>
        <taxon>Asteroideae</taxon>
        <taxon>Anthemideae</taxon>
        <taxon>Anthemidinae</taxon>
        <taxon>Tanacetum</taxon>
    </lineage>
</organism>
<reference evidence="2" key="1">
    <citation type="journal article" date="2019" name="Sci. Rep.">
        <title>Draft genome of Tanacetum cinerariifolium, the natural source of mosquito coil.</title>
        <authorList>
            <person name="Yamashiro T."/>
            <person name="Shiraishi A."/>
            <person name="Satake H."/>
            <person name="Nakayama K."/>
        </authorList>
    </citation>
    <scope>NUCLEOTIDE SEQUENCE</scope>
</reference>
<feature type="region of interest" description="Disordered" evidence="1">
    <location>
        <begin position="95"/>
        <end position="120"/>
    </location>
</feature>